<name>A0AAW2FFJ9_9HYME</name>
<gene>
    <name evidence="1" type="ORF">PUN28_011379</name>
</gene>
<evidence type="ECO:0000313" key="1">
    <source>
        <dbReference type="EMBL" id="KAL0114020.1"/>
    </source>
</evidence>
<protein>
    <submittedName>
        <fullName evidence="1">Uncharacterized protein</fullName>
    </submittedName>
</protein>
<dbReference type="AlphaFoldDB" id="A0AAW2FFJ9"/>
<keyword evidence="2" id="KW-1185">Reference proteome</keyword>
<comment type="caution">
    <text evidence="1">The sequence shown here is derived from an EMBL/GenBank/DDBJ whole genome shotgun (WGS) entry which is preliminary data.</text>
</comment>
<organism evidence="1 2">
    <name type="scientific">Cardiocondyla obscurior</name>
    <dbReference type="NCBI Taxonomy" id="286306"/>
    <lineage>
        <taxon>Eukaryota</taxon>
        <taxon>Metazoa</taxon>
        <taxon>Ecdysozoa</taxon>
        <taxon>Arthropoda</taxon>
        <taxon>Hexapoda</taxon>
        <taxon>Insecta</taxon>
        <taxon>Pterygota</taxon>
        <taxon>Neoptera</taxon>
        <taxon>Endopterygota</taxon>
        <taxon>Hymenoptera</taxon>
        <taxon>Apocrita</taxon>
        <taxon>Aculeata</taxon>
        <taxon>Formicoidea</taxon>
        <taxon>Formicidae</taxon>
        <taxon>Myrmicinae</taxon>
        <taxon>Cardiocondyla</taxon>
    </lineage>
</organism>
<evidence type="ECO:0000313" key="2">
    <source>
        <dbReference type="Proteomes" id="UP001430953"/>
    </source>
</evidence>
<accession>A0AAW2FFJ9</accession>
<dbReference type="EMBL" id="JADYXP020000011">
    <property type="protein sequence ID" value="KAL0114020.1"/>
    <property type="molecule type" value="Genomic_DNA"/>
</dbReference>
<proteinExistence type="predicted"/>
<sequence>MIIQITRCALIPSLKLSFRRHASLIITCRTIKSRARLFRHSDRFIEPDVYYTFFAYRLPRRFPVSAFGSTADNAKLI</sequence>
<reference evidence="1 2" key="1">
    <citation type="submission" date="2023-03" db="EMBL/GenBank/DDBJ databases">
        <title>High recombination rates correlate with genetic variation in Cardiocondyla obscurior ants.</title>
        <authorList>
            <person name="Errbii M."/>
        </authorList>
    </citation>
    <scope>NUCLEOTIDE SEQUENCE [LARGE SCALE GENOMIC DNA]</scope>
    <source>
        <strain evidence="1">Alpha-2009</strain>
        <tissue evidence="1">Whole body</tissue>
    </source>
</reference>
<dbReference type="Proteomes" id="UP001430953">
    <property type="component" value="Unassembled WGS sequence"/>
</dbReference>